<organism evidence="2 3">
    <name type="scientific">Legionella worsleiensis</name>
    <dbReference type="NCBI Taxonomy" id="45076"/>
    <lineage>
        <taxon>Bacteria</taxon>
        <taxon>Pseudomonadati</taxon>
        <taxon>Pseudomonadota</taxon>
        <taxon>Gammaproteobacteria</taxon>
        <taxon>Legionellales</taxon>
        <taxon>Legionellaceae</taxon>
        <taxon>Legionella</taxon>
    </lineage>
</organism>
<evidence type="ECO:0008006" key="4">
    <source>
        <dbReference type="Google" id="ProtNLM"/>
    </source>
</evidence>
<dbReference type="OrthoDB" id="9982354at2"/>
<reference evidence="2 3" key="1">
    <citation type="submission" date="2015-11" db="EMBL/GenBank/DDBJ databases">
        <title>Genomic analysis of 38 Legionella species identifies large and diverse effector repertoires.</title>
        <authorList>
            <person name="Burstein D."/>
            <person name="Amaro F."/>
            <person name="Zusman T."/>
            <person name="Lifshitz Z."/>
            <person name="Cohen O."/>
            <person name="Gilbert J.A."/>
            <person name="Pupko T."/>
            <person name="Shuman H.A."/>
            <person name="Segal G."/>
        </authorList>
    </citation>
    <scope>NUCLEOTIDE SEQUENCE [LARGE SCALE GENOMIC DNA]</scope>
    <source>
        <strain evidence="2 3">ATCC 49508</strain>
    </source>
</reference>
<proteinExistence type="predicted"/>
<evidence type="ECO:0000256" key="1">
    <source>
        <dbReference type="SAM" id="SignalP"/>
    </source>
</evidence>
<keyword evidence="1" id="KW-0732">Signal</keyword>
<sequence length="161" mass="17761">MLLRKITSGVIGIACCISSLSVSANNKLLASYDELLQTLDSGNKVRAVVHVNKCTLIEGTELAKVITMGFNYDWYNHYNLRIDSQHSKEVITTSKNIFSVTQLNALGSVNNYVQLHIFKDNSAYVFGAIIDPVTYEQKITATYSCPLDVNSSNSGIVLYAE</sequence>
<feature type="chain" id="PRO_5006919884" description="VirK protein" evidence="1">
    <location>
        <begin position="25"/>
        <end position="161"/>
    </location>
</feature>
<dbReference type="RefSeq" id="WP_058492257.1">
    <property type="nucleotide sequence ID" value="NZ_CBCRUR010000005.1"/>
</dbReference>
<dbReference type="Proteomes" id="UP000054662">
    <property type="component" value="Unassembled WGS sequence"/>
</dbReference>
<protein>
    <recommendedName>
        <fullName evidence="4">VirK protein</fullName>
    </recommendedName>
</protein>
<dbReference type="AlphaFoldDB" id="A0A0W1AJV4"/>
<dbReference type="EMBL" id="LNZC01000003">
    <property type="protein sequence ID" value="KTD81645.1"/>
    <property type="molecule type" value="Genomic_DNA"/>
</dbReference>
<comment type="caution">
    <text evidence="2">The sequence shown here is derived from an EMBL/GenBank/DDBJ whole genome shotgun (WGS) entry which is preliminary data.</text>
</comment>
<keyword evidence="3" id="KW-1185">Reference proteome</keyword>
<gene>
    <name evidence="2" type="ORF">Lwor_0427</name>
</gene>
<accession>A0A0W1AJV4</accession>
<evidence type="ECO:0000313" key="2">
    <source>
        <dbReference type="EMBL" id="KTD81645.1"/>
    </source>
</evidence>
<dbReference type="PATRIC" id="fig|45076.6.peg.472"/>
<name>A0A0W1AJV4_9GAMM</name>
<feature type="signal peptide" evidence="1">
    <location>
        <begin position="1"/>
        <end position="24"/>
    </location>
</feature>
<evidence type="ECO:0000313" key="3">
    <source>
        <dbReference type="Proteomes" id="UP000054662"/>
    </source>
</evidence>